<keyword evidence="2 5" id="KW-0012">Acyltransferase</keyword>
<feature type="compositionally biased region" description="Basic and acidic residues" evidence="3">
    <location>
        <begin position="1"/>
        <end position="12"/>
    </location>
</feature>
<dbReference type="GO" id="GO:0006654">
    <property type="term" value="P:phosphatidic acid biosynthetic process"/>
    <property type="evidence" value="ECO:0007669"/>
    <property type="project" value="TreeGrafter"/>
</dbReference>
<dbReference type="AlphaFoldDB" id="A0A7W5TRI8"/>
<feature type="domain" description="Phospholipid/glycerol acyltransferase" evidence="4">
    <location>
        <begin position="74"/>
        <end position="193"/>
    </location>
</feature>
<dbReference type="EMBL" id="JACIBT010000001">
    <property type="protein sequence ID" value="MBB3667317.1"/>
    <property type="molecule type" value="Genomic_DNA"/>
</dbReference>
<protein>
    <submittedName>
        <fullName evidence="5">1-acyl-sn-glycerol-3-phosphate acyltransferase</fullName>
        <ecNumber evidence="5">2.3.1.51</ecNumber>
    </submittedName>
</protein>
<dbReference type="SMART" id="SM00563">
    <property type="entry name" value="PlsC"/>
    <property type="match status" value="1"/>
</dbReference>
<dbReference type="RefSeq" id="WP_183357649.1">
    <property type="nucleotide sequence ID" value="NZ_BAABKR010000001.1"/>
</dbReference>
<evidence type="ECO:0000313" key="5">
    <source>
        <dbReference type="EMBL" id="MBB3667317.1"/>
    </source>
</evidence>
<accession>A0A7W5TRI8</accession>
<feature type="region of interest" description="Disordered" evidence="3">
    <location>
        <begin position="255"/>
        <end position="285"/>
    </location>
</feature>
<reference evidence="5 6" key="1">
    <citation type="submission" date="2020-08" db="EMBL/GenBank/DDBJ databases">
        <title>Sequencing the genomes of 1000 actinobacteria strains.</title>
        <authorList>
            <person name="Klenk H.-P."/>
        </authorList>
    </citation>
    <scope>NUCLEOTIDE SEQUENCE [LARGE SCALE GENOMIC DNA]</scope>
    <source>
        <strain evidence="5 6">DSM 28238</strain>
    </source>
</reference>
<sequence length="285" mass="31362">MTSDTGSRRREPVPPSRKGSRKAGARRLGQRRLGQRKTHTPFAFRILAGIVRPAMNVLMSKEWRGLEKLPDTGFIVVTNHISEIDPLAVGHPIYRAGNTLHFLAKDSLFRVPVLGLALRRTNQIPVNRGDRAEVGRSLEVAATVLDDGGAIVIYPEGTLSRDPDYWPMRAKTGAARLALTTGAPVIPVTHWGVQDFLPPYGKRPKLLPRQKYTLQVGEEVDLDDLRSQPMSRTVLAQATQRIEAALTDGVAQLRGQTPPAQIWDRAAKQRVPRSESGEAAAEEPA</sequence>
<evidence type="ECO:0000259" key="4">
    <source>
        <dbReference type="SMART" id="SM00563"/>
    </source>
</evidence>
<dbReference type="CDD" id="cd07989">
    <property type="entry name" value="LPLAT_AGPAT-like"/>
    <property type="match status" value="1"/>
</dbReference>
<dbReference type="Pfam" id="PF01553">
    <property type="entry name" value="Acyltransferase"/>
    <property type="match status" value="1"/>
</dbReference>
<evidence type="ECO:0000256" key="1">
    <source>
        <dbReference type="ARBA" id="ARBA00022679"/>
    </source>
</evidence>
<dbReference type="GO" id="GO:0005886">
    <property type="term" value="C:plasma membrane"/>
    <property type="evidence" value="ECO:0007669"/>
    <property type="project" value="TreeGrafter"/>
</dbReference>
<name>A0A7W5TRI8_9MICC</name>
<evidence type="ECO:0000256" key="3">
    <source>
        <dbReference type="SAM" id="MobiDB-lite"/>
    </source>
</evidence>
<organism evidence="5 6">
    <name type="scientific">Garicola koreensis</name>
    <dbReference type="NCBI Taxonomy" id="1262554"/>
    <lineage>
        <taxon>Bacteria</taxon>
        <taxon>Bacillati</taxon>
        <taxon>Actinomycetota</taxon>
        <taxon>Actinomycetes</taxon>
        <taxon>Micrococcales</taxon>
        <taxon>Micrococcaceae</taxon>
        <taxon>Garicola</taxon>
    </lineage>
</organism>
<gene>
    <name evidence="5" type="ORF">FHX47_000910</name>
</gene>
<evidence type="ECO:0000256" key="2">
    <source>
        <dbReference type="ARBA" id="ARBA00023315"/>
    </source>
</evidence>
<dbReference type="PANTHER" id="PTHR10434:SF55">
    <property type="entry name" value="POSSIBLE ACYLTRANSFERASE"/>
    <property type="match status" value="1"/>
</dbReference>
<dbReference type="InterPro" id="IPR002123">
    <property type="entry name" value="Plipid/glycerol_acylTrfase"/>
</dbReference>
<dbReference type="GO" id="GO:0003841">
    <property type="term" value="F:1-acylglycerol-3-phosphate O-acyltransferase activity"/>
    <property type="evidence" value="ECO:0007669"/>
    <property type="project" value="UniProtKB-EC"/>
</dbReference>
<dbReference type="PANTHER" id="PTHR10434">
    <property type="entry name" value="1-ACYL-SN-GLYCEROL-3-PHOSPHATE ACYLTRANSFERASE"/>
    <property type="match status" value="1"/>
</dbReference>
<comment type="caution">
    <text evidence="5">The sequence shown here is derived from an EMBL/GenBank/DDBJ whole genome shotgun (WGS) entry which is preliminary data.</text>
</comment>
<dbReference type="EC" id="2.3.1.51" evidence="5"/>
<dbReference type="SUPFAM" id="SSF69593">
    <property type="entry name" value="Glycerol-3-phosphate (1)-acyltransferase"/>
    <property type="match status" value="1"/>
</dbReference>
<proteinExistence type="predicted"/>
<evidence type="ECO:0000313" key="6">
    <source>
        <dbReference type="Proteomes" id="UP000547528"/>
    </source>
</evidence>
<dbReference type="Proteomes" id="UP000547528">
    <property type="component" value="Unassembled WGS sequence"/>
</dbReference>
<feature type="region of interest" description="Disordered" evidence="3">
    <location>
        <begin position="1"/>
        <end position="34"/>
    </location>
</feature>
<keyword evidence="6" id="KW-1185">Reference proteome</keyword>
<keyword evidence="1 5" id="KW-0808">Transferase</keyword>
<feature type="compositionally biased region" description="Basic residues" evidence="3">
    <location>
        <begin position="18"/>
        <end position="34"/>
    </location>
</feature>